<evidence type="ECO:0000313" key="2">
    <source>
        <dbReference type="Proteomes" id="UP000002217"/>
    </source>
</evidence>
<protein>
    <submittedName>
        <fullName evidence="1">Sporulation protein VAE</fullName>
    </submittedName>
</protein>
<dbReference type="AlphaFoldDB" id="C8VYY7"/>
<dbReference type="HOGENOM" id="CLU_1413368_0_0_9"/>
<gene>
    <name evidence="1" type="ordered locus">Dtox_2068</name>
</gene>
<dbReference type="eggNOG" id="ENOG502ZRG2">
    <property type="taxonomic scope" value="Bacteria"/>
</dbReference>
<dbReference type="RefSeq" id="WP_015757601.1">
    <property type="nucleotide sequence ID" value="NC_013216.1"/>
</dbReference>
<reference evidence="1 2" key="1">
    <citation type="journal article" date="2009" name="Stand. Genomic Sci.">
        <title>Complete genome sequence of Desulfotomaculum acetoxidans type strain (5575).</title>
        <authorList>
            <person name="Spring S."/>
            <person name="Lapidus A."/>
            <person name="Schroder M."/>
            <person name="Gleim D."/>
            <person name="Sims D."/>
            <person name="Meincke L."/>
            <person name="Glavina Del Rio T."/>
            <person name="Tice H."/>
            <person name="Copeland A."/>
            <person name="Cheng J.F."/>
            <person name="Lucas S."/>
            <person name="Chen F."/>
            <person name="Nolan M."/>
            <person name="Bruce D."/>
            <person name="Goodwin L."/>
            <person name="Pitluck S."/>
            <person name="Ivanova N."/>
            <person name="Mavromatis K."/>
            <person name="Mikhailova N."/>
            <person name="Pati A."/>
            <person name="Chen A."/>
            <person name="Palaniappan K."/>
            <person name="Land M."/>
            <person name="Hauser L."/>
            <person name="Chang Y.J."/>
            <person name="Jeffries C.D."/>
            <person name="Chain P."/>
            <person name="Saunders E."/>
            <person name="Brettin T."/>
            <person name="Detter J.C."/>
            <person name="Goker M."/>
            <person name="Bristow J."/>
            <person name="Eisen J.A."/>
            <person name="Markowitz V."/>
            <person name="Hugenholtz P."/>
            <person name="Kyrpides N.C."/>
            <person name="Klenk H.P."/>
            <person name="Han C."/>
        </authorList>
    </citation>
    <scope>NUCLEOTIDE SEQUENCE [LARGE SCALE GENOMIC DNA]</scope>
    <source>
        <strain evidence="2">ATCC 49208 / DSM 771 / VKM B-1644</strain>
    </source>
</reference>
<accession>C8VYY7</accession>
<sequence length="192" mass="20412">MNTKKKVILVTDGDEAARQAIEVASQNVGAETLTISAGCPTLWSGSELVSLIKQSKHEPVVVMFDDKGAAGTGKGEEALAYVANHKDIEVLGALAVASNTYAPGIRVESSITKDGQFIPGPVNKFGKKMPRYIKNIHGDTLDILKYLNIPIIIGIGDVGKMDGADDYRTGAKITTRAFKEILDRSGFHGPGS</sequence>
<dbReference type="OrthoDB" id="1679631at2"/>
<dbReference type="Pfam" id="PF14097">
    <property type="entry name" value="SpoVAE"/>
    <property type="match status" value="1"/>
</dbReference>
<dbReference type="InterPro" id="IPR025914">
    <property type="entry name" value="SpoVAE"/>
</dbReference>
<keyword evidence="2" id="KW-1185">Reference proteome</keyword>
<dbReference type="EMBL" id="CP001720">
    <property type="protein sequence ID" value="ACV62897.1"/>
    <property type="molecule type" value="Genomic_DNA"/>
</dbReference>
<proteinExistence type="predicted"/>
<dbReference type="Proteomes" id="UP000002217">
    <property type="component" value="Chromosome"/>
</dbReference>
<evidence type="ECO:0000313" key="1">
    <source>
        <dbReference type="EMBL" id="ACV62897.1"/>
    </source>
</evidence>
<dbReference type="STRING" id="485916.Dtox_2068"/>
<dbReference type="KEGG" id="dae:Dtox_2068"/>
<name>C8VYY7_DESAS</name>
<organism evidence="1 2">
    <name type="scientific">Desulfofarcimen acetoxidans (strain ATCC 49208 / DSM 771 / KCTC 5769 / VKM B-1644 / 5575)</name>
    <name type="common">Desulfotomaculum acetoxidans</name>
    <dbReference type="NCBI Taxonomy" id="485916"/>
    <lineage>
        <taxon>Bacteria</taxon>
        <taxon>Bacillati</taxon>
        <taxon>Bacillota</taxon>
        <taxon>Clostridia</taxon>
        <taxon>Eubacteriales</taxon>
        <taxon>Peptococcaceae</taxon>
        <taxon>Desulfofarcimen</taxon>
    </lineage>
</organism>